<dbReference type="SUPFAM" id="SSF54637">
    <property type="entry name" value="Thioesterase/thiol ester dehydrase-isomerase"/>
    <property type="match status" value="2"/>
</dbReference>
<evidence type="ECO:0008006" key="4">
    <source>
        <dbReference type="Google" id="ProtNLM"/>
    </source>
</evidence>
<dbReference type="Pfam" id="PF22622">
    <property type="entry name" value="MFE-2_hydrat-2_N"/>
    <property type="match status" value="1"/>
</dbReference>
<organism evidence="3">
    <name type="scientific">Noctiluca scintillans</name>
    <name type="common">Sea sparkle</name>
    <name type="synonym">Red tide dinoflagellate</name>
    <dbReference type="NCBI Taxonomy" id="2966"/>
    <lineage>
        <taxon>Eukaryota</taxon>
        <taxon>Sar</taxon>
        <taxon>Alveolata</taxon>
        <taxon>Dinophyceae</taxon>
        <taxon>Noctilucales</taxon>
        <taxon>Noctilucaceae</taxon>
        <taxon>Noctiluca</taxon>
    </lineage>
</organism>
<dbReference type="Pfam" id="PF01575">
    <property type="entry name" value="MaoC_dehydratas"/>
    <property type="match status" value="1"/>
</dbReference>
<dbReference type="PANTHER" id="PTHR13078">
    <property type="entry name" value="PEROXISOMAL MULTIFUNCTIONAL ENZYME TYPE 2-RELATED"/>
    <property type="match status" value="1"/>
</dbReference>
<dbReference type="GO" id="GO:0006635">
    <property type="term" value="P:fatty acid beta-oxidation"/>
    <property type="evidence" value="ECO:0007669"/>
    <property type="project" value="TreeGrafter"/>
</dbReference>
<dbReference type="PANTHER" id="PTHR13078:SF57">
    <property type="entry name" value="DEHYDRATASE, PUTATIVE (AFU_ORTHOLOGUE AFUA_5G00640)-RELATED"/>
    <property type="match status" value="1"/>
</dbReference>
<name>A0A7S1ASN2_NOCSC</name>
<dbReference type="InterPro" id="IPR029069">
    <property type="entry name" value="HotDog_dom_sf"/>
</dbReference>
<dbReference type="Gene3D" id="3.10.129.10">
    <property type="entry name" value="Hotdog Thioesterase"/>
    <property type="match status" value="2"/>
</dbReference>
<proteinExistence type="predicted"/>
<feature type="domain" description="MaoC-like" evidence="1">
    <location>
        <begin position="169"/>
        <end position="283"/>
    </location>
</feature>
<accession>A0A7S1ASN2</accession>
<protein>
    <recommendedName>
        <fullName evidence="4">MaoC-like domain-containing protein</fullName>
    </recommendedName>
</protein>
<evidence type="ECO:0000313" key="3">
    <source>
        <dbReference type="EMBL" id="CAD8864077.1"/>
    </source>
</evidence>
<dbReference type="GO" id="GO:0003857">
    <property type="term" value="F:(3S)-3-hydroxyacyl-CoA dehydrogenase (NAD+) activity"/>
    <property type="evidence" value="ECO:0007669"/>
    <property type="project" value="TreeGrafter"/>
</dbReference>
<dbReference type="GO" id="GO:0044594">
    <property type="term" value="F:17-beta-hydroxysteroid dehydrogenase (NAD+) activity"/>
    <property type="evidence" value="ECO:0007669"/>
    <property type="project" value="TreeGrafter"/>
</dbReference>
<gene>
    <name evidence="3" type="ORF">NSCI0253_LOCUS38432</name>
</gene>
<dbReference type="AlphaFoldDB" id="A0A7S1ASN2"/>
<dbReference type="CDD" id="cd03448">
    <property type="entry name" value="HDE_HSD"/>
    <property type="match status" value="1"/>
</dbReference>
<dbReference type="InterPro" id="IPR002539">
    <property type="entry name" value="MaoC-like_dom"/>
</dbReference>
<evidence type="ECO:0000259" key="1">
    <source>
        <dbReference type="Pfam" id="PF01575"/>
    </source>
</evidence>
<dbReference type="GO" id="GO:0005777">
    <property type="term" value="C:peroxisome"/>
    <property type="evidence" value="ECO:0007669"/>
    <property type="project" value="TreeGrafter"/>
</dbReference>
<sequence length="298" mass="32363">MSELMDTTAFTSGPPVSVPVEYNTRDLILYSLGIGSKDSRFTFELDDNFAAFPTYPIVLTFKGNSFDVLSFPSPAMMAVGNAPLKGVRVGLDAEKTIEKVAEIPKDGAKLTLKGRVVGVHKKGSGALVEKEFELVDEAGKVYYRIVDGSFMVGAKGFADSGKTYSETIKTPPGPATITVEEVTNPDICRLYRLSGDYNPLHVDPNFATMAGFPSPIIHGQCNMGHATRIVLDACAGGDQKRFKRVQMRFAAPMLPGQTLVTEMWKVSPTEVIFQSTVKETGKVCLSNARMTLHPEAKL</sequence>
<dbReference type="InterPro" id="IPR054357">
    <property type="entry name" value="MFE-2_N"/>
</dbReference>
<feature type="domain" description="Peroxisomal multifunctional enzyme type 2-like N-terminal" evidence="2">
    <location>
        <begin position="21"/>
        <end position="152"/>
    </location>
</feature>
<evidence type="ECO:0000259" key="2">
    <source>
        <dbReference type="Pfam" id="PF22622"/>
    </source>
</evidence>
<dbReference type="EMBL" id="HBFQ01054044">
    <property type="protein sequence ID" value="CAD8864077.1"/>
    <property type="molecule type" value="Transcribed_RNA"/>
</dbReference>
<reference evidence="3" key="1">
    <citation type="submission" date="2021-01" db="EMBL/GenBank/DDBJ databases">
        <authorList>
            <person name="Corre E."/>
            <person name="Pelletier E."/>
            <person name="Niang G."/>
            <person name="Scheremetjew M."/>
            <person name="Finn R."/>
            <person name="Kale V."/>
            <person name="Holt S."/>
            <person name="Cochrane G."/>
            <person name="Meng A."/>
            <person name="Brown T."/>
            <person name="Cohen L."/>
        </authorList>
    </citation>
    <scope>NUCLEOTIDE SEQUENCE</scope>
</reference>
<dbReference type="GO" id="GO:0004300">
    <property type="term" value="F:enoyl-CoA hydratase activity"/>
    <property type="evidence" value="ECO:0007669"/>
    <property type="project" value="TreeGrafter"/>
</dbReference>